<dbReference type="GO" id="GO:0007165">
    <property type="term" value="P:signal transduction"/>
    <property type="evidence" value="ECO:0007669"/>
    <property type="project" value="InterPro"/>
</dbReference>
<dbReference type="PANTHER" id="PTHR11909">
    <property type="entry name" value="CASEIN KINASE-RELATED"/>
    <property type="match status" value="1"/>
</dbReference>
<gene>
    <name evidence="19" type="ORF">FKW44_000678</name>
</gene>
<accession>A0A7T8QV33</accession>
<evidence type="ECO:0008006" key="21">
    <source>
        <dbReference type="Google" id="ProtNLM"/>
    </source>
</evidence>
<feature type="compositionally biased region" description="Low complexity" evidence="14">
    <location>
        <begin position="60"/>
        <end position="82"/>
    </location>
</feature>
<dbReference type="FunFam" id="1.10.510.10:FF:000481">
    <property type="entry name" value="Asator, isoform D"/>
    <property type="match status" value="1"/>
</dbReference>
<dbReference type="InterPro" id="IPR017441">
    <property type="entry name" value="Protein_kinase_ATP_BS"/>
</dbReference>
<evidence type="ECO:0000256" key="10">
    <source>
        <dbReference type="ARBA" id="ARBA00022840"/>
    </source>
</evidence>
<dbReference type="Pfam" id="PF00788">
    <property type="entry name" value="RA"/>
    <property type="match status" value="1"/>
</dbReference>
<dbReference type="Pfam" id="PF00069">
    <property type="entry name" value="Pkinase"/>
    <property type="match status" value="1"/>
</dbReference>
<keyword evidence="9" id="KW-0862">Zinc</keyword>
<keyword evidence="10 13" id="KW-0067">ATP-binding</keyword>
<dbReference type="InterPro" id="IPR029071">
    <property type="entry name" value="Ubiquitin-like_domsf"/>
</dbReference>
<keyword evidence="4" id="KW-0808">Transferase</keyword>
<feature type="binding site" evidence="13">
    <location>
        <position position="530"/>
    </location>
    <ligand>
        <name>ATP</name>
        <dbReference type="ChEBI" id="CHEBI:30616"/>
    </ligand>
</feature>
<dbReference type="Pfam" id="PF00130">
    <property type="entry name" value="C1_1"/>
    <property type="match status" value="1"/>
</dbReference>
<evidence type="ECO:0000256" key="5">
    <source>
        <dbReference type="ARBA" id="ARBA00022701"/>
    </source>
</evidence>
<evidence type="ECO:0000256" key="6">
    <source>
        <dbReference type="ARBA" id="ARBA00022723"/>
    </source>
</evidence>
<dbReference type="CDD" id="cd14017">
    <property type="entry name" value="STKc_TTBK"/>
    <property type="match status" value="1"/>
</dbReference>
<evidence type="ECO:0000256" key="8">
    <source>
        <dbReference type="ARBA" id="ARBA00022777"/>
    </source>
</evidence>
<dbReference type="Proteomes" id="UP000595437">
    <property type="component" value="Chromosome 1"/>
</dbReference>
<dbReference type="Pfam" id="PF16517">
    <property type="entry name" value="Nore1-SARAH"/>
    <property type="match status" value="1"/>
</dbReference>
<dbReference type="SUPFAM" id="SSF56112">
    <property type="entry name" value="Protein kinase-like (PK-like)"/>
    <property type="match status" value="1"/>
</dbReference>
<dbReference type="GO" id="GO:0004674">
    <property type="term" value="F:protein serine/threonine kinase activity"/>
    <property type="evidence" value="ECO:0007669"/>
    <property type="project" value="UniProtKB-KW"/>
</dbReference>
<dbReference type="OrthoDB" id="5979581at2759"/>
<feature type="region of interest" description="Disordered" evidence="14">
    <location>
        <begin position="1"/>
        <end position="30"/>
    </location>
</feature>
<feature type="compositionally biased region" description="Low complexity" evidence="14">
    <location>
        <begin position="1077"/>
        <end position="1087"/>
    </location>
</feature>
<dbReference type="InterPro" id="IPR011524">
    <property type="entry name" value="SARAH_dom"/>
</dbReference>
<evidence type="ECO:0000313" key="20">
    <source>
        <dbReference type="Proteomes" id="UP000595437"/>
    </source>
</evidence>
<dbReference type="SUPFAM" id="SSF57889">
    <property type="entry name" value="Cysteine-rich domain"/>
    <property type="match status" value="1"/>
</dbReference>
<keyword evidence="8" id="KW-0418">Kinase</keyword>
<feature type="compositionally biased region" description="Polar residues" evidence="14">
    <location>
        <begin position="849"/>
        <end position="860"/>
    </location>
</feature>
<keyword evidence="11" id="KW-0206">Cytoskeleton</keyword>
<evidence type="ECO:0000256" key="14">
    <source>
        <dbReference type="SAM" id="MobiDB-lite"/>
    </source>
</evidence>
<sequence>RMYKTLPSSLRRKASEPISGTPDPPAESSVFGGIHLNHISSLLTGGMSQLLGQFRRKPTSPSSPSSASIVSTASSSSSSAEKSNSELSVASSSSSSSPFLEAPVPAGGSSFEEVESFELVELSSLTEGHTFRSAPSSNPTWCDHCGQIIWGIYDNVGSKCVLCDLTCHTTCTSRVRLNCHATLEAEEGDTLRDVSELSGDEGTLKSNTGIDPSFEAPLSKSDSVYCLNQALDGAELLSSLESYNAGFPQGQKTLSQKDGKINGFIRVTMNLRRPINVIAGVRPPSIYHMMEDSLERTRNTLSTFHLAPNTVKAIHVDSEASSRDVIRFLLAKFRIADNPHKYALYERYAPSSQKGPSRTLGRIQMRRIAEDEIPLLLALRWAAKDLQEVRSLVLQENDPGEICWEAFTLPELKNFLIILDREEAWYKKSIHEKYDYIRNTMEELLDKKRLEIEENQRKKFNTECLLIIHSICFIDLTRHSCLMWKTMSTPKKTGSRREGAMEVIRKIGGGGFGEIYAGIDLVTKEHVALKLESAKQLKQVLKMEVAVLKKLQGREHVCRFIGCGRNDRFNYVVMQLQSKNLAELRRAQPRGAFSLSTTLRLGYQILKGIEAIHDVGFLHRDIKPSNFAVGRTFITMRQIYMLDFGLARQYTNAAGEVRPPRGAAGFRGTVRYASVNAHKNKEMGRHDDLWSLFYMMVEFANGQLPWRKIKDKEQVGIMKERYDHNRLLKHLPLDFRQFLEHLQSLEYEDKPDYPMLLGIFERTMKRRGVKEYDLFDWEKTPLELHEEQGKQSSTTPSMGAPGEKNKAAHSSPGTPVAAPQQQQPNPPPHPPTTTTTTAQDTVNPPLPNKDSNTLNNNKSHSGSKENNDNQENLDPVDSHPPKAAKGGGPPELEGPEAPPNNIKEVPQAPNLKSCDQKKASPKGTEGGGRVSHKSRKSEKVSQGGGDEKNPSSRRRESRSAAIHLDIASPKGSGSSPRVASKEDFYRSMERGRRVMHKSSCKYSQVPEPTLADPAAPVAADTSDTEMAVMDDDVKSTAATAGSYKSKTLNFVMFDSEDEYDNPFEGGQTEAPALWTASRSSYSFSSPP</sequence>
<proteinExistence type="inferred from homology"/>
<feature type="region of interest" description="Disordered" evidence="14">
    <location>
        <begin position="53"/>
        <end position="82"/>
    </location>
</feature>
<dbReference type="CDD" id="cd21885">
    <property type="entry name" value="SARAH_RASSF1-like"/>
    <property type="match status" value="1"/>
</dbReference>
<dbReference type="SMART" id="SM00109">
    <property type="entry name" value="C1"/>
    <property type="match status" value="1"/>
</dbReference>
<dbReference type="InterPro" id="IPR046349">
    <property type="entry name" value="C1-like_sf"/>
</dbReference>
<keyword evidence="20" id="KW-1185">Reference proteome</keyword>
<dbReference type="InterPro" id="IPR011009">
    <property type="entry name" value="Kinase-like_dom_sf"/>
</dbReference>
<evidence type="ECO:0000256" key="11">
    <source>
        <dbReference type="ARBA" id="ARBA00023212"/>
    </source>
</evidence>
<dbReference type="GO" id="GO:0005524">
    <property type="term" value="F:ATP binding"/>
    <property type="evidence" value="ECO:0007669"/>
    <property type="project" value="UniProtKB-UniRule"/>
</dbReference>
<feature type="domain" description="Phorbol-ester/DAG-type" evidence="16">
    <location>
        <begin position="128"/>
        <end position="179"/>
    </location>
</feature>
<evidence type="ECO:0000256" key="1">
    <source>
        <dbReference type="ARBA" id="ARBA00004245"/>
    </source>
</evidence>
<feature type="compositionally biased region" description="Basic and acidic residues" evidence="14">
    <location>
        <begin position="979"/>
        <end position="992"/>
    </location>
</feature>
<dbReference type="InterPro" id="IPR050235">
    <property type="entry name" value="CK1_Ser-Thr_kinase"/>
</dbReference>
<evidence type="ECO:0000256" key="9">
    <source>
        <dbReference type="ARBA" id="ARBA00022833"/>
    </source>
</evidence>
<keyword evidence="6" id="KW-0479">Metal-binding</keyword>
<evidence type="ECO:0000256" key="4">
    <source>
        <dbReference type="ARBA" id="ARBA00022679"/>
    </source>
</evidence>
<feature type="region of interest" description="Disordered" evidence="14">
    <location>
        <begin position="783"/>
        <end position="1018"/>
    </location>
</feature>
<dbReference type="InterPro" id="IPR000159">
    <property type="entry name" value="RA_dom"/>
</dbReference>
<feature type="non-terminal residue" evidence="19">
    <location>
        <position position="1"/>
    </location>
</feature>
<dbReference type="EMBL" id="CP045890">
    <property type="protein sequence ID" value="QQP56121.1"/>
    <property type="molecule type" value="Genomic_DNA"/>
</dbReference>
<dbReference type="Gene3D" id="3.10.20.90">
    <property type="entry name" value="Phosphatidylinositol 3-kinase Catalytic Subunit, Chain A, domain 1"/>
    <property type="match status" value="1"/>
</dbReference>
<dbReference type="FunFam" id="3.30.200.20:FF:000358">
    <property type="entry name" value="Tau tubulin kinase 2b"/>
    <property type="match status" value="1"/>
</dbReference>
<evidence type="ECO:0000256" key="13">
    <source>
        <dbReference type="PROSITE-ProRule" id="PRU10141"/>
    </source>
</evidence>
<comment type="similarity">
    <text evidence="2">Belongs to the protein kinase superfamily. STE Ser/Thr protein kinase family. STE20 subfamily.</text>
</comment>
<evidence type="ECO:0000256" key="12">
    <source>
        <dbReference type="ARBA" id="ARBA00061588"/>
    </source>
</evidence>
<dbReference type="PROSITE" id="PS50011">
    <property type="entry name" value="PROTEIN_KINASE_DOM"/>
    <property type="match status" value="1"/>
</dbReference>
<dbReference type="Gene3D" id="1.10.510.10">
    <property type="entry name" value="Transferase(Phosphotransferase) domain 1"/>
    <property type="match status" value="1"/>
</dbReference>
<organism evidence="19 20">
    <name type="scientific">Caligus rogercresseyi</name>
    <name type="common">Sea louse</name>
    <dbReference type="NCBI Taxonomy" id="217165"/>
    <lineage>
        <taxon>Eukaryota</taxon>
        <taxon>Metazoa</taxon>
        <taxon>Ecdysozoa</taxon>
        <taxon>Arthropoda</taxon>
        <taxon>Crustacea</taxon>
        <taxon>Multicrustacea</taxon>
        <taxon>Hexanauplia</taxon>
        <taxon>Copepoda</taxon>
        <taxon>Siphonostomatoida</taxon>
        <taxon>Caligidae</taxon>
        <taxon>Caligus</taxon>
    </lineage>
</organism>
<keyword evidence="7 13" id="KW-0547">Nucleotide-binding</keyword>
<dbReference type="PROSITE" id="PS50081">
    <property type="entry name" value="ZF_DAG_PE_2"/>
    <property type="match status" value="1"/>
</dbReference>
<dbReference type="PROSITE" id="PS50200">
    <property type="entry name" value="RA"/>
    <property type="match status" value="1"/>
</dbReference>
<keyword evidence="3" id="KW-0723">Serine/threonine-protein kinase</keyword>
<dbReference type="PROSITE" id="PS00479">
    <property type="entry name" value="ZF_DAG_PE_1"/>
    <property type="match status" value="1"/>
</dbReference>
<dbReference type="GO" id="GO:0005874">
    <property type="term" value="C:microtubule"/>
    <property type="evidence" value="ECO:0007669"/>
    <property type="project" value="UniProtKB-KW"/>
</dbReference>
<dbReference type="SUPFAM" id="SSF54236">
    <property type="entry name" value="Ubiquitin-like"/>
    <property type="match status" value="1"/>
</dbReference>
<dbReference type="InterPro" id="IPR002219">
    <property type="entry name" value="PKC_DAG/PE"/>
</dbReference>
<protein>
    <recommendedName>
        <fullName evidence="21">Tau-tubulin kinase 1</fullName>
    </recommendedName>
</protein>
<dbReference type="PROSITE" id="PS50951">
    <property type="entry name" value="SARAH"/>
    <property type="match status" value="1"/>
</dbReference>
<dbReference type="PROSITE" id="PS00107">
    <property type="entry name" value="PROTEIN_KINASE_ATP"/>
    <property type="match status" value="1"/>
</dbReference>
<evidence type="ECO:0000259" key="16">
    <source>
        <dbReference type="PROSITE" id="PS50081"/>
    </source>
</evidence>
<dbReference type="InterPro" id="IPR000719">
    <property type="entry name" value="Prot_kinase_dom"/>
</dbReference>
<evidence type="ECO:0000256" key="3">
    <source>
        <dbReference type="ARBA" id="ARBA00022527"/>
    </source>
</evidence>
<evidence type="ECO:0000256" key="7">
    <source>
        <dbReference type="ARBA" id="ARBA00022741"/>
    </source>
</evidence>
<dbReference type="AlphaFoldDB" id="A0A7T8QV33"/>
<dbReference type="Gene3D" id="3.30.60.20">
    <property type="match status" value="1"/>
</dbReference>
<feature type="compositionally biased region" description="Low complexity" evidence="14">
    <location>
        <begin position="832"/>
        <end position="843"/>
    </location>
</feature>
<evidence type="ECO:0000259" key="15">
    <source>
        <dbReference type="PROSITE" id="PS50011"/>
    </source>
</evidence>
<feature type="domain" description="SARAH" evidence="18">
    <location>
        <begin position="401"/>
        <end position="448"/>
    </location>
</feature>
<evidence type="ECO:0000313" key="19">
    <source>
        <dbReference type="EMBL" id="QQP56121.1"/>
    </source>
</evidence>
<keyword evidence="5" id="KW-0493">Microtubule</keyword>
<comment type="similarity">
    <text evidence="12">Belongs to the protein kinase superfamily. CK1 Ser/Thr protein kinase family.</text>
</comment>
<feature type="domain" description="Ras-associating" evidence="17">
    <location>
        <begin position="309"/>
        <end position="399"/>
    </location>
</feature>
<dbReference type="CDD" id="cd01778">
    <property type="entry name" value="RA_RASSF1_like"/>
    <property type="match status" value="1"/>
</dbReference>
<evidence type="ECO:0000256" key="2">
    <source>
        <dbReference type="ARBA" id="ARBA00008874"/>
    </source>
</evidence>
<evidence type="ECO:0000259" key="17">
    <source>
        <dbReference type="PROSITE" id="PS50200"/>
    </source>
</evidence>
<feature type="domain" description="Protein kinase" evidence="15">
    <location>
        <begin position="501"/>
        <end position="764"/>
    </location>
</feature>
<feature type="compositionally biased region" description="Low complexity" evidence="14">
    <location>
        <begin position="814"/>
        <end position="823"/>
    </location>
</feature>
<keyword evidence="11" id="KW-0963">Cytoplasm</keyword>
<feature type="region of interest" description="Disordered" evidence="14">
    <location>
        <begin position="1061"/>
        <end position="1087"/>
    </location>
</feature>
<feature type="compositionally biased region" description="Basic and acidic residues" evidence="14">
    <location>
        <begin position="945"/>
        <end position="958"/>
    </location>
</feature>
<dbReference type="GO" id="GO:0046872">
    <property type="term" value="F:metal ion binding"/>
    <property type="evidence" value="ECO:0007669"/>
    <property type="project" value="UniProtKB-KW"/>
</dbReference>
<comment type="subcellular location">
    <subcellularLocation>
        <location evidence="1">Cytoplasm</location>
        <location evidence="1">Cytoskeleton</location>
    </subcellularLocation>
</comment>
<reference evidence="20" key="1">
    <citation type="submission" date="2021-01" db="EMBL/GenBank/DDBJ databases">
        <title>Caligus Genome Assembly.</title>
        <authorList>
            <person name="Gallardo-Escarate C."/>
        </authorList>
    </citation>
    <scope>NUCLEOTIDE SEQUENCE [LARGE SCALE GENOMIC DNA]</scope>
</reference>
<dbReference type="InterPro" id="IPR047916">
    <property type="entry name" value="TTBK_Asator-like_STKc"/>
</dbReference>
<dbReference type="Gene3D" id="1.20.5.110">
    <property type="match status" value="1"/>
</dbReference>
<name>A0A7T8QV33_CALRO</name>
<dbReference type="SMART" id="SM00220">
    <property type="entry name" value="S_TKc"/>
    <property type="match status" value="1"/>
</dbReference>
<dbReference type="SMART" id="SM00314">
    <property type="entry name" value="RA"/>
    <property type="match status" value="1"/>
</dbReference>
<evidence type="ECO:0000259" key="18">
    <source>
        <dbReference type="PROSITE" id="PS50951"/>
    </source>
</evidence>